<feature type="chain" id="PRO_5043138800" evidence="2">
    <location>
        <begin position="40"/>
        <end position="111"/>
    </location>
</feature>
<name>A0A183DNX8_9BILA</name>
<dbReference type="WBParaSite" id="GPUH_0001043201-mRNA-1">
    <property type="protein sequence ID" value="GPUH_0001043201-mRNA-1"/>
    <property type="gene ID" value="GPUH_0001043201"/>
</dbReference>
<dbReference type="Proteomes" id="UP000271098">
    <property type="component" value="Unassembled WGS sequence"/>
</dbReference>
<evidence type="ECO:0000313" key="4">
    <source>
        <dbReference type="Proteomes" id="UP000271098"/>
    </source>
</evidence>
<feature type="signal peptide" evidence="2">
    <location>
        <begin position="1"/>
        <end position="39"/>
    </location>
</feature>
<evidence type="ECO:0000313" key="3">
    <source>
        <dbReference type="EMBL" id="VDN17414.1"/>
    </source>
</evidence>
<reference evidence="5" key="1">
    <citation type="submission" date="2016-06" db="UniProtKB">
        <authorList>
            <consortium name="WormBaseParasite"/>
        </authorList>
    </citation>
    <scope>IDENTIFICATION</scope>
</reference>
<gene>
    <name evidence="3" type="ORF">GPUH_LOCUS10419</name>
</gene>
<accession>A0A183DNX8</accession>
<dbReference type="EMBL" id="UYRT01077967">
    <property type="protein sequence ID" value="VDN17414.1"/>
    <property type="molecule type" value="Genomic_DNA"/>
</dbReference>
<keyword evidence="2" id="KW-0732">Signal</keyword>
<keyword evidence="4" id="KW-1185">Reference proteome</keyword>
<protein>
    <submittedName>
        <fullName evidence="3 5">Uncharacterized protein</fullName>
    </submittedName>
</protein>
<evidence type="ECO:0000313" key="5">
    <source>
        <dbReference type="WBParaSite" id="GPUH_0001043201-mRNA-1"/>
    </source>
</evidence>
<dbReference type="AlphaFoldDB" id="A0A183DNX8"/>
<organism evidence="5">
    <name type="scientific">Gongylonema pulchrum</name>
    <dbReference type="NCBI Taxonomy" id="637853"/>
    <lineage>
        <taxon>Eukaryota</taxon>
        <taxon>Metazoa</taxon>
        <taxon>Ecdysozoa</taxon>
        <taxon>Nematoda</taxon>
        <taxon>Chromadorea</taxon>
        <taxon>Rhabditida</taxon>
        <taxon>Spirurina</taxon>
        <taxon>Spiruromorpha</taxon>
        <taxon>Spiruroidea</taxon>
        <taxon>Gongylonematidae</taxon>
        <taxon>Gongylonema</taxon>
    </lineage>
</organism>
<evidence type="ECO:0000256" key="2">
    <source>
        <dbReference type="SAM" id="SignalP"/>
    </source>
</evidence>
<evidence type="ECO:0000256" key="1">
    <source>
        <dbReference type="SAM" id="MobiDB-lite"/>
    </source>
</evidence>
<sequence>MLSPARRRHKDGASLIPHEGHLTTTTILLLLLLTGPFRLQQHDDDDDENYGAATGRAEGVLSEKANGPQQQQQQPFAARIQPLRRVHGGSGGFRRCSEPEHKCPAAGSCLK</sequence>
<feature type="region of interest" description="Disordered" evidence="1">
    <location>
        <begin position="40"/>
        <end position="111"/>
    </location>
</feature>
<proteinExistence type="predicted"/>
<reference evidence="3 4" key="2">
    <citation type="submission" date="2018-11" db="EMBL/GenBank/DDBJ databases">
        <authorList>
            <consortium name="Pathogen Informatics"/>
        </authorList>
    </citation>
    <scope>NUCLEOTIDE SEQUENCE [LARGE SCALE GENOMIC DNA]</scope>
</reference>